<organism evidence="2 3">
    <name type="scientific">Carpediemonas membranifera</name>
    <dbReference type="NCBI Taxonomy" id="201153"/>
    <lineage>
        <taxon>Eukaryota</taxon>
        <taxon>Metamonada</taxon>
        <taxon>Carpediemonas-like organisms</taxon>
        <taxon>Carpediemonas</taxon>
    </lineage>
</organism>
<comment type="caution">
    <text evidence="2">The sequence shown here is derived from an EMBL/GenBank/DDBJ whole genome shotgun (WGS) entry which is preliminary data.</text>
</comment>
<feature type="region of interest" description="Disordered" evidence="1">
    <location>
        <begin position="1"/>
        <end position="20"/>
    </location>
</feature>
<evidence type="ECO:0000256" key="1">
    <source>
        <dbReference type="SAM" id="MobiDB-lite"/>
    </source>
</evidence>
<keyword evidence="3" id="KW-1185">Reference proteome</keyword>
<feature type="region of interest" description="Disordered" evidence="1">
    <location>
        <begin position="97"/>
        <end position="142"/>
    </location>
</feature>
<dbReference type="Proteomes" id="UP000717585">
    <property type="component" value="Unassembled WGS sequence"/>
</dbReference>
<proteinExistence type="predicted"/>
<accession>A0A8J6AWQ4</accession>
<protein>
    <submittedName>
        <fullName evidence="2">Uncharacterized protein</fullName>
    </submittedName>
</protein>
<feature type="compositionally biased region" description="Polar residues" evidence="1">
    <location>
        <begin position="1"/>
        <end position="11"/>
    </location>
</feature>
<evidence type="ECO:0000313" key="3">
    <source>
        <dbReference type="Proteomes" id="UP000717585"/>
    </source>
</evidence>
<dbReference type="AlphaFoldDB" id="A0A8J6AWQ4"/>
<evidence type="ECO:0000313" key="2">
    <source>
        <dbReference type="EMBL" id="KAG9390213.1"/>
    </source>
</evidence>
<dbReference type="EMBL" id="JAHDYR010000066">
    <property type="protein sequence ID" value="KAG9390213.1"/>
    <property type="molecule type" value="Genomic_DNA"/>
</dbReference>
<name>A0A8J6AWQ4_9EUKA</name>
<sequence length="142" mass="15226">MAEVESSMNHPNESDKESEELAQKLFLEEILNAYGGDLSQLSKDELELAWSLGVDLSANPPPSRTIISPESIRTAFEGIGRRVRGAGAKVIGVVAPTEVPAAPTRVNDGESHARQPLKDGTPSAGSQWPAQDGLGQGLRRRR</sequence>
<feature type="compositionally biased region" description="Basic and acidic residues" evidence="1">
    <location>
        <begin position="107"/>
        <end position="117"/>
    </location>
</feature>
<reference evidence="2" key="1">
    <citation type="submission" date="2021-05" db="EMBL/GenBank/DDBJ databases">
        <title>A free-living protist that lacks canonical eukaryotic 1 DNA replication and segregation systems.</title>
        <authorList>
            <person name="Salas-Leiva D.E."/>
            <person name="Tromer E.C."/>
            <person name="Curtis B.A."/>
            <person name="Jerlstrom-Hultqvist J."/>
            <person name="Kolisko M."/>
            <person name="Yi Z."/>
            <person name="Salas-Leiva J.S."/>
            <person name="Gallot-Lavallee L."/>
            <person name="Kops G.J.P.L."/>
            <person name="Archibald J.M."/>
            <person name="Simpson A.G.B."/>
            <person name="Roger A.J."/>
        </authorList>
    </citation>
    <scope>NUCLEOTIDE SEQUENCE</scope>
    <source>
        <strain evidence="2">BICM</strain>
    </source>
</reference>
<gene>
    <name evidence="2" type="ORF">J8273_8253</name>
</gene>